<keyword evidence="4" id="KW-0539">Nucleus</keyword>
<dbReference type="EMBL" id="VRMN01000017">
    <property type="protein sequence ID" value="KAA8490913.1"/>
    <property type="molecule type" value="Genomic_DNA"/>
</dbReference>
<gene>
    <name evidence="5" type="ORF">FVE85_7850</name>
    <name evidence="6" type="ORF">FVE85_9805</name>
</gene>
<keyword evidence="7" id="KW-1185">Reference proteome</keyword>
<name>A0A5J4YGH8_PORPP</name>
<dbReference type="FunFam" id="3.30.710.10:FF:000035">
    <property type="entry name" value="Elongin C transcription elongation factor"/>
    <property type="match status" value="1"/>
</dbReference>
<organism evidence="5 7">
    <name type="scientific">Porphyridium purpureum</name>
    <name type="common">Red alga</name>
    <name type="synonym">Porphyridium cruentum</name>
    <dbReference type="NCBI Taxonomy" id="35688"/>
    <lineage>
        <taxon>Eukaryota</taxon>
        <taxon>Rhodophyta</taxon>
        <taxon>Bangiophyceae</taxon>
        <taxon>Porphyridiales</taxon>
        <taxon>Porphyridiaceae</taxon>
        <taxon>Porphyridium</taxon>
    </lineage>
</organism>
<comment type="caution">
    <text evidence="5">The sequence shown here is derived from an EMBL/GenBank/DDBJ whole genome shotgun (WGS) entry which is preliminary data.</text>
</comment>
<evidence type="ECO:0000313" key="5">
    <source>
        <dbReference type="EMBL" id="KAA8490589.1"/>
    </source>
</evidence>
<accession>A0A5J4YGH8</accession>
<evidence type="ECO:0000313" key="6">
    <source>
        <dbReference type="EMBL" id="KAA8490913.1"/>
    </source>
</evidence>
<evidence type="ECO:0000256" key="3">
    <source>
        <dbReference type="ARBA" id="ARBA00021347"/>
    </source>
</evidence>
<sequence length="106" mass="12074">MVVPSEFEEVPEGYLRLVSGDGFEFLLHAECAHASEFIRTLMDGGFAEAQSRTLRLPEIPARLLETVCQYFYFRNQYKDSDSPPPIFNIPRDAALELLMVANFLLT</sequence>
<dbReference type="EMBL" id="VRMN01000022">
    <property type="protein sequence ID" value="KAA8490589.1"/>
    <property type="molecule type" value="Genomic_DNA"/>
</dbReference>
<dbReference type="InterPro" id="IPR039948">
    <property type="entry name" value="ELC1"/>
</dbReference>
<dbReference type="OrthoDB" id="249087at2759"/>
<dbReference type="PANTHER" id="PTHR20648">
    <property type="entry name" value="ELONGIN-C"/>
    <property type="match status" value="1"/>
</dbReference>
<comment type="subcellular location">
    <subcellularLocation>
        <location evidence="1">Nucleus</location>
    </subcellularLocation>
</comment>
<dbReference type="AlphaFoldDB" id="A0A5J4YGH8"/>
<dbReference type="SUPFAM" id="SSF54695">
    <property type="entry name" value="POZ domain"/>
    <property type="match status" value="1"/>
</dbReference>
<dbReference type="Gene3D" id="3.30.710.10">
    <property type="entry name" value="Potassium Channel Kv1.1, Chain A"/>
    <property type="match status" value="1"/>
</dbReference>
<evidence type="ECO:0000256" key="1">
    <source>
        <dbReference type="ARBA" id="ARBA00004123"/>
    </source>
</evidence>
<protein>
    <recommendedName>
        <fullName evidence="3">Elongin-C</fullName>
    </recommendedName>
</protein>
<proteinExistence type="inferred from homology"/>
<dbReference type="InterPro" id="IPR011333">
    <property type="entry name" value="SKP1/BTB/POZ_sf"/>
</dbReference>
<dbReference type="Proteomes" id="UP000324585">
    <property type="component" value="Unassembled WGS sequence"/>
</dbReference>
<dbReference type="GO" id="GO:0005634">
    <property type="term" value="C:nucleus"/>
    <property type="evidence" value="ECO:0007669"/>
    <property type="project" value="UniProtKB-SubCell"/>
</dbReference>
<dbReference type="CDD" id="cd18321">
    <property type="entry name" value="BTB_POZ_EloC"/>
    <property type="match status" value="1"/>
</dbReference>
<evidence type="ECO:0000256" key="4">
    <source>
        <dbReference type="ARBA" id="ARBA00023242"/>
    </source>
</evidence>
<dbReference type="InterPro" id="IPR001232">
    <property type="entry name" value="SKP1-like"/>
</dbReference>
<reference evidence="7" key="1">
    <citation type="journal article" date="2019" name="Nat. Commun.">
        <title>Expansion of phycobilisome linker gene families in mesophilic red algae.</title>
        <authorList>
            <person name="Lee J."/>
            <person name="Kim D."/>
            <person name="Bhattacharya D."/>
            <person name="Yoon H.S."/>
        </authorList>
    </citation>
    <scope>NUCLEOTIDE SEQUENCE [LARGE SCALE GENOMIC DNA]</scope>
    <source>
        <strain evidence="7">CCMP 1328</strain>
    </source>
</reference>
<comment type="similarity">
    <text evidence="2">Belongs to the SKP1 family.</text>
</comment>
<reference evidence="5" key="2">
    <citation type="submission" date="2019-09" db="EMBL/GenBank/DDBJ databases">
        <title>Expansion of phycobilisome linker gene families in mesophilic red algae.</title>
        <authorList>
            <person name="Lee J."/>
        </authorList>
    </citation>
    <scope>NUCLEOTIDE SEQUENCE [LARGE SCALE GENOMIC DNA]</scope>
    <source>
        <strain evidence="5">CCMP 1328</strain>
        <tissue evidence="5">Unicellular</tissue>
    </source>
</reference>
<dbReference type="OMA" id="ELMMAPN"/>
<evidence type="ECO:0000256" key="2">
    <source>
        <dbReference type="ARBA" id="ARBA00009993"/>
    </source>
</evidence>
<dbReference type="GO" id="GO:0006511">
    <property type="term" value="P:ubiquitin-dependent protein catabolic process"/>
    <property type="evidence" value="ECO:0007669"/>
    <property type="project" value="InterPro"/>
</dbReference>
<dbReference type="SMART" id="SM00512">
    <property type="entry name" value="Skp1"/>
    <property type="match status" value="1"/>
</dbReference>
<evidence type="ECO:0000313" key="7">
    <source>
        <dbReference type="Proteomes" id="UP000324585"/>
    </source>
</evidence>